<organism evidence="1 2">
    <name type="scientific">Methylocaldum marinum</name>
    <dbReference type="NCBI Taxonomy" id="1432792"/>
    <lineage>
        <taxon>Bacteria</taxon>
        <taxon>Pseudomonadati</taxon>
        <taxon>Pseudomonadota</taxon>
        <taxon>Gammaproteobacteria</taxon>
        <taxon>Methylococcales</taxon>
        <taxon>Methylococcaceae</taxon>
        <taxon>Methylocaldum</taxon>
    </lineage>
</organism>
<dbReference type="Proteomes" id="UP000266313">
    <property type="component" value="Chromosome"/>
</dbReference>
<dbReference type="AlphaFoldDB" id="A0A250KLT9"/>
<evidence type="ECO:0000313" key="1">
    <source>
        <dbReference type="EMBL" id="BBA32534.1"/>
    </source>
</evidence>
<evidence type="ECO:0000313" key="2">
    <source>
        <dbReference type="Proteomes" id="UP000266313"/>
    </source>
</evidence>
<protein>
    <submittedName>
        <fullName evidence="1">Transposase</fullName>
    </submittedName>
</protein>
<dbReference type="EMBL" id="AP017928">
    <property type="protein sequence ID" value="BBA32534.1"/>
    <property type="molecule type" value="Genomic_DNA"/>
</dbReference>
<proteinExistence type="predicted"/>
<accession>A0A250KLT9</accession>
<gene>
    <name evidence="1" type="ORF">sS8_0569</name>
</gene>
<name>A0A250KLT9_9GAMM</name>
<keyword evidence="2" id="KW-1185">Reference proteome</keyword>
<dbReference type="KEGG" id="mmai:sS8_0569"/>
<reference evidence="1 2" key="1">
    <citation type="submission" date="2016-12" db="EMBL/GenBank/DDBJ databases">
        <title>Genome sequencing of Methylocaldum marinum.</title>
        <authorList>
            <person name="Takeuchi M."/>
            <person name="Kamagata Y."/>
            <person name="Hiraoka S."/>
            <person name="Oshima K."/>
            <person name="Hattori M."/>
            <person name="Iwasaki W."/>
        </authorList>
    </citation>
    <scope>NUCLEOTIDE SEQUENCE [LARGE SCALE GENOMIC DNA]</scope>
    <source>
        <strain evidence="1 2">S8</strain>
    </source>
</reference>
<sequence>MLQFLLKLDPGLAFEALKPRPSLVCPCCGANVIIVRTRIRPPLSKPESGGAPEVALAV</sequence>